<keyword evidence="2" id="KW-0812">Transmembrane</keyword>
<evidence type="ECO:0000256" key="1">
    <source>
        <dbReference type="SAM" id="MobiDB-lite"/>
    </source>
</evidence>
<proteinExistence type="predicted"/>
<sequence length="101" mass="11097">MAIHTKSYVVVVYVLVTILHHHFGLISAYHPHKIRPPAPVQVLMKSSPPPPERALIEPNPPKISGARISRYKKIQTDAYRPTSPGNSPGMGHDVPPGNIKP</sequence>
<name>A0AAD4P8U9_PERFH</name>
<keyword evidence="4" id="KW-1185">Reference proteome</keyword>
<accession>A0AAD4P8U9</accession>
<dbReference type="EMBL" id="SDAM02000091">
    <property type="protein sequence ID" value="KAH6831264.1"/>
    <property type="molecule type" value="Genomic_DNA"/>
</dbReference>
<keyword evidence="2" id="KW-1133">Transmembrane helix</keyword>
<keyword evidence="2" id="KW-0472">Membrane</keyword>
<comment type="caution">
    <text evidence="3">The sequence shown here is derived from an EMBL/GenBank/DDBJ whole genome shotgun (WGS) entry which is preliminary data.</text>
</comment>
<dbReference type="AlphaFoldDB" id="A0AAD4P8U9"/>
<protein>
    <recommendedName>
        <fullName evidence="5">Transmembrane protein</fullName>
    </recommendedName>
</protein>
<evidence type="ECO:0008006" key="5">
    <source>
        <dbReference type="Google" id="ProtNLM"/>
    </source>
</evidence>
<feature type="transmembrane region" description="Helical" evidence="2">
    <location>
        <begin position="7"/>
        <end position="29"/>
    </location>
</feature>
<evidence type="ECO:0000313" key="3">
    <source>
        <dbReference type="EMBL" id="KAH6831264.1"/>
    </source>
</evidence>
<reference evidence="3 4" key="1">
    <citation type="journal article" date="2021" name="Nat. Commun.">
        <title>Incipient diploidization of the medicinal plant Perilla within 10,000 years.</title>
        <authorList>
            <person name="Zhang Y."/>
            <person name="Shen Q."/>
            <person name="Leng L."/>
            <person name="Zhang D."/>
            <person name="Chen S."/>
            <person name="Shi Y."/>
            <person name="Ning Z."/>
            <person name="Chen S."/>
        </authorList>
    </citation>
    <scope>NUCLEOTIDE SEQUENCE [LARGE SCALE GENOMIC DNA]</scope>
    <source>
        <strain evidence="4">cv. PC099</strain>
    </source>
</reference>
<evidence type="ECO:0000313" key="4">
    <source>
        <dbReference type="Proteomes" id="UP001190926"/>
    </source>
</evidence>
<gene>
    <name evidence="3" type="ORF">C2S53_009459</name>
</gene>
<organism evidence="3 4">
    <name type="scientific">Perilla frutescens var. hirtella</name>
    <name type="common">Perilla citriodora</name>
    <name type="synonym">Perilla setoyensis</name>
    <dbReference type="NCBI Taxonomy" id="608512"/>
    <lineage>
        <taxon>Eukaryota</taxon>
        <taxon>Viridiplantae</taxon>
        <taxon>Streptophyta</taxon>
        <taxon>Embryophyta</taxon>
        <taxon>Tracheophyta</taxon>
        <taxon>Spermatophyta</taxon>
        <taxon>Magnoliopsida</taxon>
        <taxon>eudicotyledons</taxon>
        <taxon>Gunneridae</taxon>
        <taxon>Pentapetalae</taxon>
        <taxon>asterids</taxon>
        <taxon>lamiids</taxon>
        <taxon>Lamiales</taxon>
        <taxon>Lamiaceae</taxon>
        <taxon>Nepetoideae</taxon>
        <taxon>Elsholtzieae</taxon>
        <taxon>Perilla</taxon>
    </lineage>
</organism>
<feature type="region of interest" description="Disordered" evidence="1">
    <location>
        <begin position="40"/>
        <end position="101"/>
    </location>
</feature>
<dbReference type="Proteomes" id="UP001190926">
    <property type="component" value="Unassembled WGS sequence"/>
</dbReference>
<evidence type="ECO:0000256" key="2">
    <source>
        <dbReference type="SAM" id="Phobius"/>
    </source>
</evidence>